<dbReference type="CDD" id="cd00775">
    <property type="entry name" value="LysRS_core"/>
    <property type="match status" value="1"/>
</dbReference>
<evidence type="ECO:0000256" key="8">
    <source>
        <dbReference type="ARBA" id="ARBA00048573"/>
    </source>
</evidence>
<dbReference type="Pfam" id="PF01336">
    <property type="entry name" value="tRNA_anti-codon"/>
    <property type="match status" value="1"/>
</dbReference>
<accession>A0A8J6YAX4</accession>
<dbReference type="Pfam" id="PF00152">
    <property type="entry name" value="tRNA-synt_2"/>
    <property type="match status" value="1"/>
</dbReference>
<dbReference type="InterPro" id="IPR012340">
    <property type="entry name" value="NA-bd_OB-fold"/>
</dbReference>
<keyword evidence="3 9" id="KW-0479">Metal-binding</keyword>
<dbReference type="InterPro" id="IPR004364">
    <property type="entry name" value="Aa-tRNA-synt_II"/>
</dbReference>
<dbReference type="GO" id="GO:0004824">
    <property type="term" value="F:lysine-tRNA ligase activity"/>
    <property type="evidence" value="ECO:0007669"/>
    <property type="project" value="UniProtKB-UniRule"/>
</dbReference>
<dbReference type="NCBIfam" id="NF001756">
    <property type="entry name" value="PRK00484.1"/>
    <property type="match status" value="1"/>
</dbReference>
<dbReference type="InterPro" id="IPR044136">
    <property type="entry name" value="Lys-tRNA-ligase_II_N"/>
</dbReference>
<dbReference type="InterPro" id="IPR002313">
    <property type="entry name" value="Lys-tRNA-ligase_II"/>
</dbReference>
<proteinExistence type="inferred from homology"/>
<dbReference type="InterPro" id="IPR006195">
    <property type="entry name" value="aa-tRNA-synth_II"/>
</dbReference>
<dbReference type="CDD" id="cd04322">
    <property type="entry name" value="LysRS_N"/>
    <property type="match status" value="1"/>
</dbReference>
<keyword evidence="7 9" id="KW-0030">Aminoacyl-tRNA synthetase</keyword>
<dbReference type="GO" id="GO:0005829">
    <property type="term" value="C:cytosol"/>
    <property type="evidence" value="ECO:0007669"/>
    <property type="project" value="TreeGrafter"/>
</dbReference>
<dbReference type="PROSITE" id="PS50862">
    <property type="entry name" value="AA_TRNA_LIGASE_II"/>
    <property type="match status" value="1"/>
</dbReference>
<dbReference type="SUPFAM" id="SSF50249">
    <property type="entry name" value="Nucleic acid-binding proteins"/>
    <property type="match status" value="1"/>
</dbReference>
<dbReference type="PRINTS" id="PR00982">
    <property type="entry name" value="TRNASYNTHLYS"/>
</dbReference>
<evidence type="ECO:0000256" key="6">
    <source>
        <dbReference type="ARBA" id="ARBA00022917"/>
    </source>
</evidence>
<dbReference type="Proteomes" id="UP000598633">
    <property type="component" value="Unassembled WGS sequence"/>
</dbReference>
<protein>
    <recommendedName>
        <fullName evidence="9">Lysine--tRNA ligase</fullName>
        <ecNumber evidence="9">6.1.1.6</ecNumber>
    </recommendedName>
    <alternativeName>
        <fullName evidence="9">Lysyl-tRNA synthetase</fullName>
        <shortName evidence="9">LysRS</shortName>
    </alternativeName>
</protein>
<reference evidence="12 13" key="1">
    <citation type="submission" date="2020-08" db="EMBL/GenBank/DDBJ databases">
        <title>Acidobacteriota in marine sediments use diverse sulfur dissimilation pathways.</title>
        <authorList>
            <person name="Wasmund K."/>
        </authorList>
    </citation>
    <scope>NUCLEOTIDE SEQUENCE [LARGE SCALE GENOMIC DNA]</scope>
    <source>
        <strain evidence="12">MAG AM3-A</strain>
    </source>
</reference>
<evidence type="ECO:0000313" key="13">
    <source>
        <dbReference type="Proteomes" id="UP000598633"/>
    </source>
</evidence>
<dbReference type="EC" id="6.1.1.6" evidence="9"/>
<evidence type="ECO:0000256" key="9">
    <source>
        <dbReference type="HAMAP-Rule" id="MF_00252"/>
    </source>
</evidence>
<evidence type="ECO:0000256" key="4">
    <source>
        <dbReference type="ARBA" id="ARBA00022741"/>
    </source>
</evidence>
<keyword evidence="9" id="KW-0963">Cytoplasm</keyword>
<keyword evidence="9 10" id="KW-0460">Magnesium</keyword>
<dbReference type="Gene3D" id="3.30.930.10">
    <property type="entry name" value="Bira Bifunctional Protein, Domain 2"/>
    <property type="match status" value="1"/>
</dbReference>
<feature type="binding site" evidence="9">
    <location>
        <position position="417"/>
    </location>
    <ligand>
        <name>Mg(2+)</name>
        <dbReference type="ChEBI" id="CHEBI:18420"/>
        <label>1</label>
    </ligand>
</feature>
<comment type="catalytic activity">
    <reaction evidence="8 9 10">
        <text>tRNA(Lys) + L-lysine + ATP = L-lysyl-tRNA(Lys) + AMP + diphosphate</text>
        <dbReference type="Rhea" id="RHEA:20792"/>
        <dbReference type="Rhea" id="RHEA-COMP:9696"/>
        <dbReference type="Rhea" id="RHEA-COMP:9697"/>
        <dbReference type="ChEBI" id="CHEBI:30616"/>
        <dbReference type="ChEBI" id="CHEBI:32551"/>
        <dbReference type="ChEBI" id="CHEBI:33019"/>
        <dbReference type="ChEBI" id="CHEBI:78442"/>
        <dbReference type="ChEBI" id="CHEBI:78529"/>
        <dbReference type="ChEBI" id="CHEBI:456215"/>
        <dbReference type="EC" id="6.1.1.6"/>
    </reaction>
</comment>
<comment type="similarity">
    <text evidence="1 9">Belongs to the class-II aminoacyl-tRNA synthetase family.</text>
</comment>
<keyword evidence="4 9" id="KW-0547">Nucleotide-binding</keyword>
<evidence type="ECO:0000256" key="10">
    <source>
        <dbReference type="RuleBase" id="RU000336"/>
    </source>
</evidence>
<evidence type="ECO:0000256" key="2">
    <source>
        <dbReference type="ARBA" id="ARBA00022598"/>
    </source>
</evidence>
<name>A0A8J6YAX4_9BACT</name>
<gene>
    <name evidence="9 12" type="primary">lysS</name>
    <name evidence="12" type="ORF">IFJ97_03295</name>
</gene>
<dbReference type="InterPro" id="IPR018149">
    <property type="entry name" value="Lys-tRNA-synth_II_C"/>
</dbReference>
<dbReference type="Gene3D" id="2.40.50.140">
    <property type="entry name" value="Nucleic acid-binding proteins"/>
    <property type="match status" value="1"/>
</dbReference>
<keyword evidence="2 9" id="KW-0436">Ligase</keyword>
<comment type="subcellular location">
    <subcellularLocation>
        <location evidence="9">Cytoplasm</location>
    </subcellularLocation>
</comment>
<feature type="binding site" evidence="9">
    <location>
        <position position="410"/>
    </location>
    <ligand>
        <name>Mg(2+)</name>
        <dbReference type="ChEBI" id="CHEBI:18420"/>
        <label>1</label>
    </ligand>
</feature>
<dbReference type="EMBL" id="JACXWA010000056">
    <property type="protein sequence ID" value="MBD3870370.1"/>
    <property type="molecule type" value="Genomic_DNA"/>
</dbReference>
<evidence type="ECO:0000313" key="12">
    <source>
        <dbReference type="EMBL" id="MBD3870370.1"/>
    </source>
</evidence>
<dbReference type="FunFam" id="2.40.50.140:FF:000024">
    <property type="entry name" value="Lysine--tRNA ligase"/>
    <property type="match status" value="1"/>
</dbReference>
<dbReference type="GO" id="GO:0006430">
    <property type="term" value="P:lysyl-tRNA aminoacylation"/>
    <property type="evidence" value="ECO:0007669"/>
    <property type="project" value="UniProtKB-UniRule"/>
</dbReference>
<dbReference type="HAMAP" id="MF_00252">
    <property type="entry name" value="Lys_tRNA_synth_class2"/>
    <property type="match status" value="1"/>
</dbReference>
<comment type="cofactor">
    <cofactor evidence="9 10">
        <name>Mg(2+)</name>
        <dbReference type="ChEBI" id="CHEBI:18420"/>
    </cofactor>
    <text evidence="9 10">Binds 3 Mg(2+) ions per subunit.</text>
</comment>
<evidence type="ECO:0000256" key="7">
    <source>
        <dbReference type="ARBA" id="ARBA00023146"/>
    </source>
</evidence>
<evidence type="ECO:0000259" key="11">
    <source>
        <dbReference type="PROSITE" id="PS50862"/>
    </source>
</evidence>
<dbReference type="GO" id="GO:0005524">
    <property type="term" value="F:ATP binding"/>
    <property type="evidence" value="ECO:0007669"/>
    <property type="project" value="UniProtKB-UniRule"/>
</dbReference>
<sequence length="494" mass="56461">METKDESQQPVEQLIANRRAKLDALREMGQDPYPRRFRVERSVSEARSLYEGLSAEELEKDPPVVRLGGRLRAVRGHGKVSFADLSDGLGQIQLYVKKNDLDESAWLVFKQLDLGDFLGVEGPVFRTRAGELSVAVKELTVLSKALRPLPEKYHGLADREARARQRYLDLLSNPESREVFEIRSKAISSIRRRLEAAGFIEVETPMMQPIPGGATARPFVTHHNTLDLDLYLRIAPELFLKRLIVGGFERVFELNRNFRNEGISTRHNPEFTMLEFYWAYADYELLMDFTEELISGVVEEVTGGLEVEWGGHTIDFSRPWRRLKMRDAILEYSDLTPDDLVGRERMEKAARDLDVQRIDERSDGNLLAELYEMTAEPLMINPTFIMDFPRQISPFAKSCPDDPETVERFELFIGGMELANAFTELNDPDEQRRRLEFQAAEQGGMVDEDFVLAMEHGLPPTGGEGIGIDRLIMLLTNQSSIRDAILFPQLRPRE</sequence>
<dbReference type="PANTHER" id="PTHR42918:SF15">
    <property type="entry name" value="LYSINE--TRNA LIGASE, CHLOROPLASTIC_MITOCHONDRIAL"/>
    <property type="match status" value="1"/>
</dbReference>
<dbReference type="GO" id="GO:0000049">
    <property type="term" value="F:tRNA binding"/>
    <property type="evidence" value="ECO:0007669"/>
    <property type="project" value="TreeGrafter"/>
</dbReference>
<keyword evidence="5 9" id="KW-0067">ATP-binding</keyword>
<keyword evidence="6 9" id="KW-0648">Protein biosynthesis</keyword>
<evidence type="ECO:0000256" key="3">
    <source>
        <dbReference type="ARBA" id="ARBA00022723"/>
    </source>
</evidence>
<evidence type="ECO:0000256" key="1">
    <source>
        <dbReference type="ARBA" id="ARBA00008226"/>
    </source>
</evidence>
<dbReference type="InterPro" id="IPR004365">
    <property type="entry name" value="NA-bd_OB_tRNA"/>
</dbReference>
<evidence type="ECO:0000256" key="5">
    <source>
        <dbReference type="ARBA" id="ARBA00022840"/>
    </source>
</evidence>
<dbReference type="GO" id="GO:0000287">
    <property type="term" value="F:magnesium ion binding"/>
    <property type="evidence" value="ECO:0007669"/>
    <property type="project" value="UniProtKB-UniRule"/>
</dbReference>
<dbReference type="PANTHER" id="PTHR42918">
    <property type="entry name" value="LYSYL-TRNA SYNTHETASE"/>
    <property type="match status" value="1"/>
</dbReference>
<comment type="caution">
    <text evidence="12">The sequence shown here is derived from an EMBL/GenBank/DDBJ whole genome shotgun (WGS) entry which is preliminary data.</text>
</comment>
<dbReference type="InterPro" id="IPR045864">
    <property type="entry name" value="aa-tRNA-synth_II/BPL/LPL"/>
</dbReference>
<organism evidence="12 13">
    <name type="scientific">Candidatus Sulfomarinibacter kjeldsenii</name>
    <dbReference type="NCBI Taxonomy" id="2885994"/>
    <lineage>
        <taxon>Bacteria</taxon>
        <taxon>Pseudomonadati</taxon>
        <taxon>Acidobacteriota</taxon>
        <taxon>Thermoanaerobaculia</taxon>
        <taxon>Thermoanaerobaculales</taxon>
        <taxon>Candidatus Sulfomarinibacteraceae</taxon>
        <taxon>Candidatus Sulfomarinibacter</taxon>
    </lineage>
</organism>
<feature type="domain" description="Aminoacyl-transfer RNA synthetases class-II family profile" evidence="11">
    <location>
        <begin position="180"/>
        <end position="492"/>
    </location>
</feature>
<comment type="subunit">
    <text evidence="9">Homodimer.</text>
</comment>
<feature type="binding site" evidence="9">
    <location>
        <position position="417"/>
    </location>
    <ligand>
        <name>Mg(2+)</name>
        <dbReference type="ChEBI" id="CHEBI:18420"/>
        <label>2</label>
    </ligand>
</feature>
<dbReference type="AlphaFoldDB" id="A0A8J6YAX4"/>
<dbReference type="NCBIfam" id="TIGR00499">
    <property type="entry name" value="lysS_bact"/>
    <property type="match status" value="1"/>
</dbReference>
<dbReference type="SUPFAM" id="SSF55681">
    <property type="entry name" value="Class II aaRS and biotin synthetases"/>
    <property type="match status" value="1"/>
</dbReference>